<dbReference type="GO" id="GO:0000155">
    <property type="term" value="F:phosphorelay sensor kinase activity"/>
    <property type="evidence" value="ECO:0000318"/>
    <property type="project" value="GO_Central"/>
</dbReference>
<dbReference type="InterPro" id="IPR000700">
    <property type="entry name" value="PAS-assoc_C"/>
</dbReference>
<dbReference type="CDD" id="cd17546">
    <property type="entry name" value="REC_hyHK_CKI1_RcsC-like"/>
    <property type="match status" value="1"/>
</dbReference>
<dbReference type="SUPFAM" id="SSF55785">
    <property type="entry name" value="PYP-like sensor domain (PAS domain)"/>
    <property type="match status" value="3"/>
</dbReference>
<evidence type="ECO:0000256" key="9">
    <source>
        <dbReference type="ARBA" id="ARBA00022692"/>
    </source>
</evidence>
<dbReference type="InterPro" id="IPR013655">
    <property type="entry name" value="PAS_fold_3"/>
</dbReference>
<evidence type="ECO:0000256" key="18">
    <source>
        <dbReference type="SAM" id="Coils"/>
    </source>
</evidence>
<feature type="domain" description="Histidine kinase" evidence="19">
    <location>
        <begin position="561"/>
        <end position="789"/>
    </location>
</feature>
<evidence type="ECO:0000256" key="8">
    <source>
        <dbReference type="ARBA" id="ARBA00022679"/>
    </source>
</evidence>
<feature type="domain" description="Response regulatory" evidence="20">
    <location>
        <begin position="968"/>
        <end position="1083"/>
    </location>
</feature>
<evidence type="ECO:0000256" key="7">
    <source>
        <dbReference type="ARBA" id="ARBA00022606"/>
    </source>
</evidence>
<dbReference type="InterPro" id="IPR036097">
    <property type="entry name" value="HisK_dim/P_sf"/>
</dbReference>
<dbReference type="AlphaFoldDB" id="A0A1Y1HK64"/>
<evidence type="ECO:0000256" key="10">
    <source>
        <dbReference type="ARBA" id="ARBA00022741"/>
    </source>
</evidence>
<accession>A0A1Y1HK64</accession>
<keyword evidence="18" id="KW-0175">Coiled coil</keyword>
<feature type="coiled-coil region" evidence="18">
    <location>
        <begin position="527"/>
        <end position="554"/>
    </location>
</feature>
<keyword evidence="15" id="KW-0472">Membrane</keyword>
<dbReference type="SMART" id="SM00387">
    <property type="entry name" value="HATPase_c"/>
    <property type="match status" value="1"/>
</dbReference>
<dbReference type="Gene3D" id="3.30.565.10">
    <property type="entry name" value="Histidine kinase-like ATPase, C-terminal domain"/>
    <property type="match status" value="1"/>
</dbReference>
<dbReference type="FunFam" id="3.30.565.10:FF:000010">
    <property type="entry name" value="Sensor histidine kinase RcsC"/>
    <property type="match status" value="1"/>
</dbReference>
<dbReference type="SUPFAM" id="SSF47384">
    <property type="entry name" value="Homodimeric domain of signal transducing histidine kinase"/>
    <property type="match status" value="1"/>
</dbReference>
<dbReference type="EMBL" id="DF236960">
    <property type="protein sequence ID" value="GAQ78313.1"/>
    <property type="molecule type" value="Genomic_DNA"/>
</dbReference>
<dbReference type="SMART" id="SM00388">
    <property type="entry name" value="HisKA"/>
    <property type="match status" value="1"/>
</dbReference>
<keyword evidence="4" id="KW-1003">Cell membrane</keyword>
<keyword evidence="5" id="KW-0157">Chromophore</keyword>
<evidence type="ECO:0000259" key="20">
    <source>
        <dbReference type="PROSITE" id="PS50110"/>
    </source>
</evidence>
<dbReference type="SMART" id="SM00091">
    <property type="entry name" value="PAS"/>
    <property type="match status" value="2"/>
</dbReference>
<feature type="domain" description="PAC" evidence="22">
    <location>
        <begin position="348"/>
        <end position="396"/>
    </location>
</feature>
<comment type="catalytic activity">
    <reaction evidence="1">
        <text>ATP + protein L-histidine = ADP + protein N-phospho-L-histidine.</text>
        <dbReference type="EC" id="2.7.13.3"/>
    </reaction>
</comment>
<name>A0A1Y1HK64_KLENI</name>
<dbReference type="InterPro" id="IPR036890">
    <property type="entry name" value="HATPase_C_sf"/>
</dbReference>
<dbReference type="STRING" id="105231.A0A1Y1HK64"/>
<feature type="modified residue" description="4-aspartylphosphate" evidence="17">
    <location>
        <position position="1017"/>
    </location>
</feature>
<evidence type="ECO:0000313" key="23">
    <source>
        <dbReference type="EMBL" id="GAQ78313.1"/>
    </source>
</evidence>
<dbReference type="FunFam" id="1.10.287.130:FF:000003">
    <property type="entry name" value="Histidine kinase"/>
    <property type="match status" value="1"/>
</dbReference>
<dbReference type="GO" id="GO:0000160">
    <property type="term" value="P:phosphorelay signal transduction system"/>
    <property type="evidence" value="ECO:0000318"/>
    <property type="project" value="GO_Central"/>
</dbReference>
<evidence type="ECO:0000256" key="6">
    <source>
        <dbReference type="ARBA" id="ARBA00022553"/>
    </source>
</evidence>
<evidence type="ECO:0000256" key="15">
    <source>
        <dbReference type="ARBA" id="ARBA00023136"/>
    </source>
</evidence>
<evidence type="ECO:0000256" key="4">
    <source>
        <dbReference type="ARBA" id="ARBA00022475"/>
    </source>
</evidence>
<dbReference type="InterPro" id="IPR005467">
    <property type="entry name" value="His_kinase_dom"/>
</dbReference>
<keyword evidence="10" id="KW-0547">Nucleotide-binding</keyword>
<dbReference type="PANTHER" id="PTHR45339">
    <property type="entry name" value="HYBRID SIGNAL TRANSDUCTION HISTIDINE KINASE J"/>
    <property type="match status" value="1"/>
</dbReference>
<dbReference type="PROSITE" id="PS50112">
    <property type="entry name" value="PAS"/>
    <property type="match status" value="1"/>
</dbReference>
<dbReference type="Pfam" id="PF00072">
    <property type="entry name" value="Response_reg"/>
    <property type="match status" value="2"/>
</dbReference>
<dbReference type="PROSITE" id="PS50109">
    <property type="entry name" value="HIS_KIN"/>
    <property type="match status" value="1"/>
</dbReference>
<dbReference type="SUPFAM" id="SSF55874">
    <property type="entry name" value="ATPase domain of HSP90 chaperone/DNA topoisomerase II/histidine kinase"/>
    <property type="match status" value="1"/>
</dbReference>
<evidence type="ECO:0000313" key="24">
    <source>
        <dbReference type="Proteomes" id="UP000054558"/>
    </source>
</evidence>
<dbReference type="PRINTS" id="PR00344">
    <property type="entry name" value="BCTRLSENSOR"/>
</dbReference>
<evidence type="ECO:0000256" key="2">
    <source>
        <dbReference type="ARBA" id="ARBA00004651"/>
    </source>
</evidence>
<evidence type="ECO:0000256" key="12">
    <source>
        <dbReference type="ARBA" id="ARBA00022840"/>
    </source>
</evidence>
<dbReference type="InterPro" id="IPR003661">
    <property type="entry name" value="HisK_dim/P_dom"/>
</dbReference>
<dbReference type="Gene3D" id="3.40.50.2300">
    <property type="match status" value="2"/>
</dbReference>
<evidence type="ECO:0000256" key="16">
    <source>
        <dbReference type="ARBA" id="ARBA00023170"/>
    </source>
</evidence>
<keyword evidence="13" id="KW-1133">Transmembrane helix</keyword>
<evidence type="ECO:0000259" key="22">
    <source>
        <dbReference type="PROSITE" id="PS50113"/>
    </source>
</evidence>
<reference evidence="23 24" key="1">
    <citation type="journal article" date="2014" name="Nat. Commun.">
        <title>Klebsormidium flaccidum genome reveals primary factors for plant terrestrial adaptation.</title>
        <authorList>
            <person name="Hori K."/>
            <person name="Maruyama F."/>
            <person name="Fujisawa T."/>
            <person name="Togashi T."/>
            <person name="Yamamoto N."/>
            <person name="Seo M."/>
            <person name="Sato S."/>
            <person name="Yamada T."/>
            <person name="Mori H."/>
            <person name="Tajima N."/>
            <person name="Moriyama T."/>
            <person name="Ikeuchi M."/>
            <person name="Watanabe M."/>
            <person name="Wada H."/>
            <person name="Kobayashi K."/>
            <person name="Saito M."/>
            <person name="Masuda T."/>
            <person name="Sasaki-Sekimoto Y."/>
            <person name="Mashiguchi K."/>
            <person name="Awai K."/>
            <person name="Shimojima M."/>
            <person name="Masuda S."/>
            <person name="Iwai M."/>
            <person name="Nobusawa T."/>
            <person name="Narise T."/>
            <person name="Kondo S."/>
            <person name="Saito H."/>
            <person name="Sato R."/>
            <person name="Murakawa M."/>
            <person name="Ihara Y."/>
            <person name="Oshima-Yamada Y."/>
            <person name="Ohtaka K."/>
            <person name="Satoh M."/>
            <person name="Sonobe K."/>
            <person name="Ishii M."/>
            <person name="Ohtani R."/>
            <person name="Kanamori-Sato M."/>
            <person name="Honoki R."/>
            <person name="Miyazaki D."/>
            <person name="Mochizuki H."/>
            <person name="Umetsu J."/>
            <person name="Higashi K."/>
            <person name="Shibata D."/>
            <person name="Kamiya Y."/>
            <person name="Sato N."/>
            <person name="Nakamura Y."/>
            <person name="Tabata S."/>
            <person name="Ida S."/>
            <person name="Kurokawa K."/>
            <person name="Ohta H."/>
        </authorList>
    </citation>
    <scope>NUCLEOTIDE SEQUENCE [LARGE SCALE GENOMIC DNA]</scope>
    <source>
        <strain evidence="23 24">NIES-2285</strain>
    </source>
</reference>
<dbReference type="InterPro" id="IPR011006">
    <property type="entry name" value="CheY-like_superfamily"/>
</dbReference>
<dbReference type="EC" id="2.7.13.3" evidence="3"/>
<keyword evidence="5" id="KW-0600">Photoreceptor protein</keyword>
<keyword evidence="6 17" id="KW-0597">Phosphoprotein</keyword>
<keyword evidence="14" id="KW-0902">Two-component regulatory system</keyword>
<dbReference type="Pfam" id="PF00512">
    <property type="entry name" value="HisKA"/>
    <property type="match status" value="1"/>
</dbReference>
<keyword evidence="16" id="KW-0675">Receptor</keyword>
<dbReference type="CDD" id="cd00082">
    <property type="entry name" value="HisKA"/>
    <property type="match status" value="1"/>
</dbReference>
<evidence type="ECO:0000256" key="11">
    <source>
        <dbReference type="ARBA" id="ARBA00022777"/>
    </source>
</evidence>
<proteinExistence type="predicted"/>
<dbReference type="InterPro" id="IPR004358">
    <property type="entry name" value="Sig_transdc_His_kin-like_C"/>
</dbReference>
<feature type="domain" description="Response regulatory" evidence="20">
    <location>
        <begin position="818"/>
        <end position="940"/>
    </location>
</feature>
<dbReference type="Gene3D" id="1.10.287.130">
    <property type="match status" value="1"/>
</dbReference>
<dbReference type="CDD" id="cd00156">
    <property type="entry name" value="REC"/>
    <property type="match status" value="1"/>
</dbReference>
<dbReference type="CDD" id="cd00130">
    <property type="entry name" value="PAS"/>
    <property type="match status" value="1"/>
</dbReference>
<evidence type="ECO:0000256" key="14">
    <source>
        <dbReference type="ARBA" id="ARBA00023012"/>
    </source>
</evidence>
<dbReference type="GO" id="GO:0005524">
    <property type="term" value="F:ATP binding"/>
    <property type="evidence" value="ECO:0007669"/>
    <property type="project" value="UniProtKB-KW"/>
</dbReference>
<evidence type="ECO:0000256" key="3">
    <source>
        <dbReference type="ARBA" id="ARBA00012438"/>
    </source>
</evidence>
<organism evidence="23 24">
    <name type="scientific">Klebsormidium nitens</name>
    <name type="common">Green alga</name>
    <name type="synonym">Ulothrix nitens</name>
    <dbReference type="NCBI Taxonomy" id="105231"/>
    <lineage>
        <taxon>Eukaryota</taxon>
        <taxon>Viridiplantae</taxon>
        <taxon>Streptophyta</taxon>
        <taxon>Klebsormidiophyceae</taxon>
        <taxon>Klebsormidiales</taxon>
        <taxon>Klebsormidiaceae</taxon>
        <taxon>Klebsormidium</taxon>
    </lineage>
</organism>
<dbReference type="CDD" id="cd16922">
    <property type="entry name" value="HATPase_EvgS-ArcB-TorS-like"/>
    <property type="match status" value="1"/>
</dbReference>
<keyword evidence="7" id="KW-0716">Sensory transduction</keyword>
<evidence type="ECO:0000256" key="1">
    <source>
        <dbReference type="ARBA" id="ARBA00000085"/>
    </source>
</evidence>
<dbReference type="InterPro" id="IPR003594">
    <property type="entry name" value="HATPase_dom"/>
</dbReference>
<dbReference type="InterPro" id="IPR001789">
    <property type="entry name" value="Sig_transdc_resp-reg_receiver"/>
</dbReference>
<keyword evidence="8" id="KW-0808">Transferase</keyword>
<feature type="modified residue" description="4-aspartylphosphate" evidence="17">
    <location>
        <position position="869"/>
    </location>
</feature>
<keyword evidence="9" id="KW-0812">Transmembrane</keyword>
<dbReference type="Proteomes" id="UP000054558">
    <property type="component" value="Unassembled WGS sequence"/>
</dbReference>
<evidence type="ECO:0000256" key="5">
    <source>
        <dbReference type="ARBA" id="ARBA00022543"/>
    </source>
</evidence>
<dbReference type="InterPro" id="IPR000014">
    <property type="entry name" value="PAS"/>
</dbReference>
<dbReference type="PANTHER" id="PTHR45339:SF1">
    <property type="entry name" value="HYBRID SIGNAL TRANSDUCTION HISTIDINE KINASE J"/>
    <property type="match status" value="1"/>
</dbReference>
<dbReference type="GO" id="GO:0009927">
    <property type="term" value="F:histidine phosphotransfer kinase activity"/>
    <property type="evidence" value="ECO:0000318"/>
    <property type="project" value="GO_Central"/>
</dbReference>
<keyword evidence="12" id="KW-0067">ATP-binding</keyword>
<dbReference type="Pfam" id="PF08447">
    <property type="entry name" value="PAS_3"/>
    <property type="match status" value="1"/>
</dbReference>
<evidence type="ECO:0000259" key="19">
    <source>
        <dbReference type="PROSITE" id="PS50109"/>
    </source>
</evidence>
<dbReference type="SMART" id="SM00448">
    <property type="entry name" value="REC"/>
    <property type="match status" value="2"/>
</dbReference>
<dbReference type="OrthoDB" id="21225at2759"/>
<dbReference type="PROSITE" id="PS50110">
    <property type="entry name" value="RESPONSE_REGULATORY"/>
    <property type="match status" value="2"/>
</dbReference>
<dbReference type="Gene3D" id="3.30.450.20">
    <property type="entry name" value="PAS domain"/>
    <property type="match status" value="3"/>
</dbReference>
<sequence>MELLFATICLVIGFVVGRIWEKTRRAPKLKGEAGSDSSRATAFETECDVTDLQKLNAKPNQKSSDVEKLKDGCVENKDLPTELDEGEHFRVVGKDEASALLESHPDSSADSAAQALEVEGSAVENVREAALLTSSLTSACSKDGSSALLRALESLLERVKQPGLFWVSETGDALTRQYSSPGWRKLMGCDGDEHRRWLTEVHGNDVEECKKVYQKAHEEKESFTHYYRYKLSGADPDLPASYRWYVEQGSPLFGCNGEYLGLLAWAIDIHEVKSMQVDFERFNQMPGDMIVKIDYEGHIKKMNPTMRKIFEMTEEEMSSREFFTFLHPDDVERTQVFWQMLLDNLPIDNCENRYRKGDGSYFWVGWTAIPLPQDKTVYAIGRDISKQKETEQALKESEAALLAYRKEFQQIADLSPAIVFKRQVLADGRETFPFISKAVEQLAGITVEEIQADPAQAWVNVAPEDQLRMKAAFDQSEQTLESAHVDFQTTHAQTGKKLYMRVHVVPQPAAEDGSRSMYGVVNSITDLLESEIELRKARDAAEEAKKEAEAAANAKSFFLANMSHEIRTPLNAVIGMGGLLLDTKLDEEQHDYATTIKSSSEALLCIINDILDYSKIDAGKMELTLEQFNLRRTLEDSIDLIAPLAADKGLELAYSLSPDVPELVIGDMQRVRQVLMNLLSNAVKFTDAGEVFVFVDKRPNVEGLQAGEIELTFKVQDTGIGIPPDRKTALFRPFSQLDDAKNRRWGGTGLGLAICAQLVKLLGGTIGVDSNRANGGKGSEFHFSIRAQTCPQPPRVPLMSSLDHSRASESPGQGSRWAALIVYSNPTARRILSAQLHQWGMRATAVSSAVEAVDLIREGTHQFNIALLDHRLQGTNGLACAQLIQREQRASHLPLVLLTSIGRRPTSESMGMTATDTHFVACISKPVKAQQLRDVIVKVCGAKGNGASGKLGHITRTPSMSAKTYPLKLLVAEDNSVNVKVVLRLLSRLGYTADVATNGKEALEMAQRTAYDVILCDVHMPEMDGLEAAARIKQTCRPAPTIVAVTAAALQEERQQCLNAGMDLYISKPIQAEALAKALVTGWEIQHKQSKAVAQ</sequence>
<gene>
    <name evidence="23" type="ORF">KFL_000110090</name>
</gene>
<feature type="domain" description="PAS" evidence="21">
    <location>
        <begin position="290"/>
        <end position="345"/>
    </location>
</feature>
<keyword evidence="11 23" id="KW-0418">Kinase</keyword>
<dbReference type="PROSITE" id="PS50113">
    <property type="entry name" value="PAC"/>
    <property type="match status" value="1"/>
</dbReference>
<evidence type="ECO:0000256" key="13">
    <source>
        <dbReference type="ARBA" id="ARBA00022989"/>
    </source>
</evidence>
<evidence type="ECO:0000256" key="17">
    <source>
        <dbReference type="PROSITE-ProRule" id="PRU00169"/>
    </source>
</evidence>
<keyword evidence="24" id="KW-1185">Reference proteome</keyword>
<dbReference type="InterPro" id="IPR035965">
    <property type="entry name" value="PAS-like_dom_sf"/>
</dbReference>
<dbReference type="GO" id="GO:0005886">
    <property type="term" value="C:plasma membrane"/>
    <property type="evidence" value="ECO:0000318"/>
    <property type="project" value="GO_Central"/>
</dbReference>
<protein>
    <recommendedName>
        <fullName evidence="3">histidine kinase</fullName>
        <ecNumber evidence="3">2.7.13.3</ecNumber>
    </recommendedName>
</protein>
<evidence type="ECO:0000259" key="21">
    <source>
        <dbReference type="PROSITE" id="PS50112"/>
    </source>
</evidence>
<dbReference type="SUPFAM" id="SSF52172">
    <property type="entry name" value="CheY-like"/>
    <property type="match status" value="2"/>
</dbReference>
<comment type="subcellular location">
    <subcellularLocation>
        <location evidence="2">Cell membrane</location>
        <topology evidence="2">Multi-pass membrane protein</topology>
    </subcellularLocation>
</comment>
<dbReference type="NCBIfam" id="TIGR00229">
    <property type="entry name" value="sensory_box"/>
    <property type="match status" value="1"/>
</dbReference>
<dbReference type="OMA" id="CEKTERA"/>
<dbReference type="Pfam" id="PF02518">
    <property type="entry name" value="HATPase_c"/>
    <property type="match status" value="1"/>
</dbReference>
<dbReference type="GO" id="GO:0009881">
    <property type="term" value="F:photoreceptor activity"/>
    <property type="evidence" value="ECO:0007669"/>
    <property type="project" value="UniProtKB-KW"/>
</dbReference>